<reference evidence="5 6" key="1">
    <citation type="journal article" date="2015" name="Genome Announc.">
        <title>Expanding the biotechnology potential of lactobacilli through comparative genomics of 213 strains and associated genera.</title>
        <authorList>
            <person name="Sun Z."/>
            <person name="Harris H.M."/>
            <person name="McCann A."/>
            <person name="Guo C."/>
            <person name="Argimon S."/>
            <person name="Zhang W."/>
            <person name="Yang X."/>
            <person name="Jeffery I.B."/>
            <person name="Cooney J.C."/>
            <person name="Kagawa T.F."/>
            <person name="Liu W."/>
            <person name="Song Y."/>
            <person name="Salvetti E."/>
            <person name="Wrobel A."/>
            <person name="Rasinkangas P."/>
            <person name="Parkhill J."/>
            <person name="Rea M.C."/>
            <person name="O'Sullivan O."/>
            <person name="Ritari J."/>
            <person name="Douillard F.P."/>
            <person name="Paul Ross R."/>
            <person name="Yang R."/>
            <person name="Briner A.E."/>
            <person name="Felis G.E."/>
            <person name="de Vos W.M."/>
            <person name="Barrangou R."/>
            <person name="Klaenhammer T.R."/>
            <person name="Caufield P.W."/>
            <person name="Cui Y."/>
            <person name="Zhang H."/>
            <person name="O'Toole P.W."/>
        </authorList>
    </citation>
    <scope>NUCLEOTIDE SEQUENCE [LARGE SCALE GENOMIC DNA]</scope>
    <source>
        <strain evidence="5 6">DSM 16634</strain>
    </source>
</reference>
<dbReference type="PANTHER" id="PTHR21666:SF270">
    <property type="entry name" value="MUREIN HYDROLASE ACTIVATOR ENVC"/>
    <property type="match status" value="1"/>
</dbReference>
<dbReference type="PROSITE" id="PS51170">
    <property type="entry name" value="CW"/>
    <property type="match status" value="1"/>
</dbReference>
<dbReference type="InterPro" id="IPR018337">
    <property type="entry name" value="Cell_wall/Cho-bd_repeat"/>
</dbReference>
<dbReference type="Gene3D" id="2.70.70.10">
    <property type="entry name" value="Glucose Permease (Domain IIA)"/>
    <property type="match status" value="1"/>
</dbReference>
<dbReference type="Pfam" id="PF19127">
    <property type="entry name" value="Choline_bind_3"/>
    <property type="match status" value="2"/>
</dbReference>
<evidence type="ECO:0000256" key="3">
    <source>
        <dbReference type="SAM" id="SignalP"/>
    </source>
</evidence>
<keyword evidence="6" id="KW-1185">Reference proteome</keyword>
<protein>
    <recommendedName>
        <fullName evidence="4">M23ase beta-sheet core domain-containing protein</fullName>
    </recommendedName>
</protein>
<dbReference type="RefSeq" id="WP_025087169.1">
    <property type="nucleotide sequence ID" value="NZ_AZFT01000001.1"/>
</dbReference>
<dbReference type="PATRIC" id="fig|1423724.4.peg.23"/>
<dbReference type="AlphaFoldDB" id="A0A0R1U436"/>
<dbReference type="EMBL" id="AZFT01000001">
    <property type="protein sequence ID" value="KRL87460.1"/>
    <property type="molecule type" value="Genomic_DNA"/>
</dbReference>
<name>A0A0R1U436_9LACO</name>
<dbReference type="Pfam" id="PF01473">
    <property type="entry name" value="Choline_bind_1"/>
    <property type="match status" value="1"/>
</dbReference>
<evidence type="ECO:0000313" key="5">
    <source>
        <dbReference type="EMBL" id="KRL87460.1"/>
    </source>
</evidence>
<organism evidence="5 6">
    <name type="scientific">Ligilactobacillus apodemi DSM 16634 = JCM 16172</name>
    <dbReference type="NCBI Taxonomy" id="1423724"/>
    <lineage>
        <taxon>Bacteria</taxon>
        <taxon>Bacillati</taxon>
        <taxon>Bacillota</taxon>
        <taxon>Bacilli</taxon>
        <taxon>Lactobacillales</taxon>
        <taxon>Lactobacillaceae</taxon>
        <taxon>Ligilactobacillus</taxon>
    </lineage>
</organism>
<feature type="domain" description="M23ase beta-sheet core" evidence="4">
    <location>
        <begin position="270"/>
        <end position="357"/>
    </location>
</feature>
<evidence type="ECO:0000256" key="2">
    <source>
        <dbReference type="PROSITE-ProRule" id="PRU00591"/>
    </source>
</evidence>
<feature type="repeat" description="Cell wall-binding" evidence="2">
    <location>
        <begin position="82"/>
        <end position="101"/>
    </location>
</feature>
<sequence>MKHKKHKLVVQTLGSVAATSFLITTIPQTAEADTLTETYPIQQQTQTTGTSRLENVGQQLTGFQKTSENQTVYYDPQSGQIFYGWHQIDGKTYYFDPNTAVMATGQQYIEGHWYLFDKNTGEMQTGFTDLSSYGQNKTVYYDKNNGQMLYGQQKIDGHWYLFDEVSGAMQTGFQNLNEYGQNKTVYYNKDGQMQYGWQEIQGHKYYFDKASGQMATGSTRIDGKTQTFNEQGQWQEETWGWPFPAVGKGYFSSGQLFGTNTGGEFRQNGFHNGLDFGSYDHPGSEVHAVHAGTVTQIGYLSGLEYYVVVQSDEYTFVYQEAFSSTSKISVSVGQEVETGDVIGIRDTEHLHLGITREKNMAKAINSSFIDDGTWIDPLTLIK</sequence>
<evidence type="ECO:0000259" key="4">
    <source>
        <dbReference type="Pfam" id="PF01551"/>
    </source>
</evidence>
<dbReference type="STRING" id="1423724.FC32_GL000022"/>
<dbReference type="OrthoDB" id="2328245at2"/>
<dbReference type="InterPro" id="IPR011055">
    <property type="entry name" value="Dup_hybrid_motif"/>
</dbReference>
<dbReference type="PANTHER" id="PTHR21666">
    <property type="entry name" value="PEPTIDASE-RELATED"/>
    <property type="match status" value="1"/>
</dbReference>
<proteinExistence type="predicted"/>
<dbReference type="SUPFAM" id="SSF69360">
    <property type="entry name" value="Cell wall binding repeat"/>
    <property type="match status" value="1"/>
</dbReference>
<dbReference type="eggNOG" id="COG5263">
    <property type="taxonomic scope" value="Bacteria"/>
</dbReference>
<dbReference type="GO" id="GO:0004222">
    <property type="term" value="F:metalloendopeptidase activity"/>
    <property type="evidence" value="ECO:0007669"/>
    <property type="project" value="TreeGrafter"/>
</dbReference>
<dbReference type="InterPro" id="IPR016047">
    <property type="entry name" value="M23ase_b-sheet_dom"/>
</dbReference>
<keyword evidence="1" id="KW-0677">Repeat</keyword>
<dbReference type="CDD" id="cd12797">
    <property type="entry name" value="M23_peptidase"/>
    <property type="match status" value="1"/>
</dbReference>
<dbReference type="Gene3D" id="2.10.270.10">
    <property type="entry name" value="Cholin Binding"/>
    <property type="match status" value="3"/>
</dbReference>
<keyword evidence="3" id="KW-0732">Signal</keyword>
<feature type="signal peptide" evidence="3">
    <location>
        <begin position="1"/>
        <end position="32"/>
    </location>
</feature>
<feature type="chain" id="PRO_5006411447" description="M23ase beta-sheet core domain-containing protein" evidence="3">
    <location>
        <begin position="33"/>
        <end position="382"/>
    </location>
</feature>
<accession>A0A0R1U436</accession>
<evidence type="ECO:0000256" key="1">
    <source>
        <dbReference type="ARBA" id="ARBA00022737"/>
    </source>
</evidence>
<gene>
    <name evidence="5" type="ORF">FC32_GL000022</name>
</gene>
<dbReference type="Proteomes" id="UP000051324">
    <property type="component" value="Unassembled WGS sequence"/>
</dbReference>
<comment type="caution">
    <text evidence="5">The sequence shown here is derived from an EMBL/GenBank/DDBJ whole genome shotgun (WGS) entry which is preliminary data.</text>
</comment>
<dbReference type="Pfam" id="PF01551">
    <property type="entry name" value="Peptidase_M23"/>
    <property type="match status" value="1"/>
</dbReference>
<evidence type="ECO:0000313" key="6">
    <source>
        <dbReference type="Proteomes" id="UP000051324"/>
    </source>
</evidence>
<dbReference type="InterPro" id="IPR050570">
    <property type="entry name" value="Cell_wall_metabolism_enzyme"/>
</dbReference>